<dbReference type="CDD" id="cd03011">
    <property type="entry name" value="TlpA_like_ScsD_MtbDsbE"/>
    <property type="match status" value="1"/>
</dbReference>
<dbReference type="Gene3D" id="3.40.30.10">
    <property type="entry name" value="Glutaredoxin"/>
    <property type="match status" value="1"/>
</dbReference>
<feature type="transmembrane region" description="Helical" evidence="1">
    <location>
        <begin position="12"/>
        <end position="28"/>
    </location>
</feature>
<keyword evidence="1" id="KW-0812">Transmembrane</keyword>
<dbReference type="EMBL" id="JAGSRH010000008">
    <property type="protein sequence ID" value="MER5076643.1"/>
    <property type="molecule type" value="Genomic_DNA"/>
</dbReference>
<dbReference type="InterPro" id="IPR013766">
    <property type="entry name" value="Thioredoxin_domain"/>
</dbReference>
<gene>
    <name evidence="3" type="ORF">JRA39_002821</name>
    <name evidence="4" type="ORF">KDV35_07140</name>
</gene>
<dbReference type="PROSITE" id="PS51352">
    <property type="entry name" value="THIOREDOXIN_2"/>
    <property type="match status" value="1"/>
</dbReference>
<proteinExistence type="predicted"/>
<evidence type="ECO:0000313" key="4">
    <source>
        <dbReference type="EMBL" id="MER5076643.1"/>
    </source>
</evidence>
<name>A0AAI9I1L7_PROST</name>
<comment type="caution">
    <text evidence="3">The sequence shown here is derived from an EMBL/GenBank/DDBJ whole genome shotgun (WGS) entry which is preliminary data.</text>
</comment>
<reference evidence="4 5" key="1">
    <citation type="submission" date="2021-04" db="EMBL/GenBank/DDBJ databases">
        <title>Determining the burden of carbapenem-resistant Enterobacterales from a tertiary public heath setting in Bangladesh: a clinical, epidemiological, and molecular study.</title>
        <authorList>
            <person name="Farzana R."/>
            <person name="Walsh T.R."/>
        </authorList>
    </citation>
    <scope>NUCLEOTIDE SEQUENCE [LARGE SCALE GENOMIC DNA]</scope>
    <source>
        <strain evidence="4">Dmpro_s316</strain>
        <strain evidence="5">dmpro_s316</strain>
    </source>
</reference>
<accession>A0AAI9I1L7</accession>
<dbReference type="InterPro" id="IPR050553">
    <property type="entry name" value="Thioredoxin_ResA/DsbE_sf"/>
</dbReference>
<dbReference type="GO" id="GO:0016491">
    <property type="term" value="F:oxidoreductase activity"/>
    <property type="evidence" value="ECO:0007669"/>
    <property type="project" value="InterPro"/>
</dbReference>
<keyword evidence="1" id="KW-0472">Membrane</keyword>
<dbReference type="RefSeq" id="WP_154622632.1">
    <property type="nucleotide sequence ID" value="NZ_CP095443.1"/>
</dbReference>
<organism evidence="3">
    <name type="scientific">Providencia stuartii</name>
    <dbReference type="NCBI Taxonomy" id="588"/>
    <lineage>
        <taxon>Bacteria</taxon>
        <taxon>Pseudomonadati</taxon>
        <taxon>Pseudomonadota</taxon>
        <taxon>Gammaproteobacteria</taxon>
        <taxon>Enterobacterales</taxon>
        <taxon>Morganellaceae</taxon>
        <taxon>Providencia</taxon>
    </lineage>
</organism>
<evidence type="ECO:0000313" key="3">
    <source>
        <dbReference type="EMBL" id="EMP9433747.1"/>
    </source>
</evidence>
<dbReference type="InterPro" id="IPR036249">
    <property type="entry name" value="Thioredoxin-like_sf"/>
</dbReference>
<dbReference type="AlphaFoldDB" id="A0AAI9I1L7"/>
<reference evidence="3" key="2">
    <citation type="submission" date="2024-02" db="EMBL/GenBank/DDBJ databases">
        <authorList>
            <consortium name="Clinical and Environmental Microbiology Branch: Whole genome sequencing antimicrobial resistance pathogens in the healthcare setting"/>
        </authorList>
    </citation>
    <scope>NUCLEOTIDE SEQUENCE</scope>
    <source>
        <strain evidence="3">2020GO-00142</strain>
    </source>
</reference>
<keyword evidence="1" id="KW-1133">Transmembrane helix</keyword>
<dbReference type="Proteomes" id="UP001495779">
    <property type="component" value="Unassembled WGS sequence"/>
</dbReference>
<dbReference type="Pfam" id="PF00578">
    <property type="entry name" value="AhpC-TSA"/>
    <property type="match status" value="1"/>
</dbReference>
<evidence type="ECO:0000313" key="5">
    <source>
        <dbReference type="Proteomes" id="UP001495779"/>
    </source>
</evidence>
<evidence type="ECO:0000256" key="1">
    <source>
        <dbReference type="SAM" id="Phobius"/>
    </source>
</evidence>
<protein>
    <submittedName>
        <fullName evidence="3">Protein disulfide oxidoreductase</fullName>
    </submittedName>
</protein>
<dbReference type="EMBL" id="AAZDVE040000023">
    <property type="protein sequence ID" value="EMP9433747.1"/>
    <property type="molecule type" value="Genomic_DNA"/>
</dbReference>
<dbReference type="InterPro" id="IPR000866">
    <property type="entry name" value="AhpC/TSA"/>
</dbReference>
<sequence>MARLRKWSKEIIGLVVILFIVFTVMDFWRKPESLAPVLLEPQMLATGDSVSLAELSKKQPVLVYFWATWCGVCKITSPTVADIAKSGVPVISVAIRSGDSQRLLVGMEKKDLNFPVINDMNGQLANAVGISATPTFMIIDKGEMVSFTSGYTSYWGLKARLWMASF</sequence>
<dbReference type="PANTHER" id="PTHR42852:SF17">
    <property type="entry name" value="THIOREDOXIN-LIKE PROTEIN HI_1115"/>
    <property type="match status" value="1"/>
</dbReference>
<dbReference type="PANTHER" id="PTHR42852">
    <property type="entry name" value="THIOL:DISULFIDE INTERCHANGE PROTEIN DSBE"/>
    <property type="match status" value="1"/>
</dbReference>
<feature type="domain" description="Thioredoxin" evidence="2">
    <location>
        <begin position="29"/>
        <end position="166"/>
    </location>
</feature>
<dbReference type="SUPFAM" id="SSF52833">
    <property type="entry name" value="Thioredoxin-like"/>
    <property type="match status" value="1"/>
</dbReference>
<dbReference type="GO" id="GO:0016209">
    <property type="term" value="F:antioxidant activity"/>
    <property type="evidence" value="ECO:0007669"/>
    <property type="project" value="InterPro"/>
</dbReference>
<evidence type="ECO:0000259" key="2">
    <source>
        <dbReference type="PROSITE" id="PS51352"/>
    </source>
</evidence>